<keyword evidence="5" id="KW-1185">Reference proteome</keyword>
<dbReference type="InterPro" id="IPR001242">
    <property type="entry name" value="Condensation_dom"/>
</dbReference>
<dbReference type="Pfam" id="PF00668">
    <property type="entry name" value="Condensation"/>
    <property type="match status" value="1"/>
</dbReference>
<dbReference type="Gene3D" id="3.40.50.980">
    <property type="match status" value="2"/>
</dbReference>
<sequence length="630" mass="69375">MTAFDAAAGRRGRAIENIYPLTALQQGMLFHTELADEPGMYWVQDGMLLEGELDQDALRRAWELMFSRHEVLRTTVVREDVTTPLAVVSRSVPLPLRFIDVSHLDEAARQEAVDAHLAADWERGADFTAPTLVRIAVIALAPDRHQLVWSYHHMLLDGWSAPIVVAELMDAYQAFRAGREPRLPARRPFRDFVGWVSRQDLDAARGYWRERLAGITEATSLGIEHATGDQGPGEALVPLTAEVAGTGLTEFARRHRLTPNTVVQAAWAIVMSLYSGADDVMFGVTSSGRDGQLDGMESMVGMLLNTTPVRIRVDRDELLTTWLTRLQDEQVKARQYEHTPLVTIAACSELPAGKPLFNSLFAFENFPVQDLEEEERNAAASGLRAGMNYGREQANYPLSVTASSGRALQIKFSYDRAQVDAAAIDRMAGHMARVLESIVAGVARDAGVRVGELSVLSVGERERLVAGGDGGRVELPAVGGVHELIAARAVVSPDVVAVVVGDEVLTYGGLVGRANRLANYLVSVGVGVESVVGLCLPRGVDLVVAVLAVWQAGGAYLPLDPEYPVERLEFMLADSGVEVLVGERGLLGVLVWMVWWVRWCGWTMWWWVGWWRVVLRRRRMLFVLLVGWLG</sequence>
<keyword evidence="1" id="KW-1133">Transmembrane helix</keyword>
<feature type="transmembrane region" description="Helical" evidence="1">
    <location>
        <begin position="589"/>
        <end position="611"/>
    </location>
</feature>
<gene>
    <name evidence="4" type="ORF">R2D22_32295</name>
</gene>
<dbReference type="PANTHER" id="PTHR45527:SF1">
    <property type="entry name" value="FATTY ACID SYNTHASE"/>
    <property type="match status" value="1"/>
</dbReference>
<organism evidence="4 5">
    <name type="scientific">Streptomyces solicathayae</name>
    <dbReference type="NCBI Taxonomy" id="3081768"/>
    <lineage>
        <taxon>Bacteria</taxon>
        <taxon>Bacillati</taxon>
        <taxon>Actinomycetota</taxon>
        <taxon>Actinomycetes</taxon>
        <taxon>Kitasatosporales</taxon>
        <taxon>Streptomycetaceae</taxon>
        <taxon>Streptomyces</taxon>
    </lineage>
</organism>
<evidence type="ECO:0000256" key="1">
    <source>
        <dbReference type="SAM" id="Phobius"/>
    </source>
</evidence>
<accession>A0ABZ0M265</accession>
<evidence type="ECO:0000259" key="2">
    <source>
        <dbReference type="Pfam" id="PF00501"/>
    </source>
</evidence>
<proteinExistence type="predicted"/>
<evidence type="ECO:0000259" key="3">
    <source>
        <dbReference type="Pfam" id="PF00668"/>
    </source>
</evidence>
<protein>
    <submittedName>
        <fullName evidence="4">Condensation domain-containing protein</fullName>
    </submittedName>
</protein>
<dbReference type="Pfam" id="PF00501">
    <property type="entry name" value="AMP-binding"/>
    <property type="match status" value="1"/>
</dbReference>
<feature type="domain" description="Condensation" evidence="3">
    <location>
        <begin position="16"/>
        <end position="463"/>
    </location>
</feature>
<dbReference type="Gene3D" id="3.30.559.30">
    <property type="entry name" value="Nonribosomal peptide synthetase, condensation domain"/>
    <property type="match status" value="1"/>
</dbReference>
<dbReference type="InterPro" id="IPR023213">
    <property type="entry name" value="CAT-like_dom_sf"/>
</dbReference>
<name>A0ABZ0M265_9ACTN</name>
<keyword evidence="1" id="KW-0472">Membrane</keyword>
<dbReference type="SUPFAM" id="SSF56801">
    <property type="entry name" value="Acetyl-CoA synthetase-like"/>
    <property type="match status" value="1"/>
</dbReference>
<dbReference type="PANTHER" id="PTHR45527">
    <property type="entry name" value="NONRIBOSOMAL PEPTIDE SYNTHETASE"/>
    <property type="match status" value="1"/>
</dbReference>
<dbReference type="InterPro" id="IPR000873">
    <property type="entry name" value="AMP-dep_synth/lig_dom"/>
</dbReference>
<dbReference type="SUPFAM" id="SSF52777">
    <property type="entry name" value="CoA-dependent acyltransferases"/>
    <property type="match status" value="2"/>
</dbReference>
<evidence type="ECO:0000313" key="5">
    <source>
        <dbReference type="Proteomes" id="UP001301731"/>
    </source>
</evidence>
<dbReference type="EMBL" id="CP137573">
    <property type="protein sequence ID" value="WOX25812.1"/>
    <property type="molecule type" value="Genomic_DNA"/>
</dbReference>
<dbReference type="CDD" id="cd19543">
    <property type="entry name" value="DCL_NRPS"/>
    <property type="match status" value="1"/>
</dbReference>
<dbReference type="Proteomes" id="UP001301731">
    <property type="component" value="Chromosome"/>
</dbReference>
<dbReference type="Gene3D" id="3.30.559.10">
    <property type="entry name" value="Chloramphenicol acetyltransferase-like domain"/>
    <property type="match status" value="1"/>
</dbReference>
<evidence type="ECO:0000313" key="4">
    <source>
        <dbReference type="EMBL" id="WOX25812.1"/>
    </source>
</evidence>
<feature type="domain" description="AMP-dependent synthetase/ligase" evidence="2">
    <location>
        <begin position="488"/>
        <end position="581"/>
    </location>
</feature>
<keyword evidence="1" id="KW-0812">Transmembrane</keyword>
<reference evidence="4 5" key="1">
    <citation type="submission" date="2023-10" db="EMBL/GenBank/DDBJ databases">
        <title>The genome sequence of Streptomyces sp. HUAS YS2.</title>
        <authorList>
            <person name="Mo P."/>
        </authorList>
    </citation>
    <scope>NUCLEOTIDE SEQUENCE [LARGE SCALE GENOMIC DNA]</scope>
    <source>
        <strain evidence="4 5">HUAS YS2</strain>
    </source>
</reference>
<dbReference type="RefSeq" id="WP_318108566.1">
    <property type="nucleotide sequence ID" value="NZ_CP137573.1"/>
</dbReference>